<protein>
    <submittedName>
        <fullName evidence="1">Uncharacterized protein</fullName>
    </submittedName>
</protein>
<dbReference type="SUPFAM" id="SSF52047">
    <property type="entry name" value="RNI-like"/>
    <property type="match status" value="1"/>
</dbReference>
<proteinExistence type="predicted"/>
<dbReference type="Gene3D" id="3.80.10.10">
    <property type="entry name" value="Ribonuclease Inhibitor"/>
    <property type="match status" value="1"/>
</dbReference>
<dbReference type="Proteomes" id="UP000799757">
    <property type="component" value="Unassembled WGS sequence"/>
</dbReference>
<organism evidence="1 2">
    <name type="scientific">Melanomma pulvis-pyrius CBS 109.77</name>
    <dbReference type="NCBI Taxonomy" id="1314802"/>
    <lineage>
        <taxon>Eukaryota</taxon>
        <taxon>Fungi</taxon>
        <taxon>Dikarya</taxon>
        <taxon>Ascomycota</taxon>
        <taxon>Pezizomycotina</taxon>
        <taxon>Dothideomycetes</taxon>
        <taxon>Pleosporomycetidae</taxon>
        <taxon>Pleosporales</taxon>
        <taxon>Melanommataceae</taxon>
        <taxon>Melanomma</taxon>
    </lineage>
</organism>
<name>A0A6A6WUU7_9PLEO</name>
<reference evidence="1" key="1">
    <citation type="journal article" date="2020" name="Stud. Mycol.">
        <title>101 Dothideomycetes genomes: a test case for predicting lifestyles and emergence of pathogens.</title>
        <authorList>
            <person name="Haridas S."/>
            <person name="Albert R."/>
            <person name="Binder M."/>
            <person name="Bloem J."/>
            <person name="Labutti K."/>
            <person name="Salamov A."/>
            <person name="Andreopoulos B."/>
            <person name="Baker S."/>
            <person name="Barry K."/>
            <person name="Bills G."/>
            <person name="Bluhm B."/>
            <person name="Cannon C."/>
            <person name="Castanera R."/>
            <person name="Culley D."/>
            <person name="Daum C."/>
            <person name="Ezra D."/>
            <person name="Gonzalez J."/>
            <person name="Henrissat B."/>
            <person name="Kuo A."/>
            <person name="Liang C."/>
            <person name="Lipzen A."/>
            <person name="Lutzoni F."/>
            <person name="Magnuson J."/>
            <person name="Mondo S."/>
            <person name="Nolan M."/>
            <person name="Ohm R."/>
            <person name="Pangilinan J."/>
            <person name="Park H.-J."/>
            <person name="Ramirez L."/>
            <person name="Alfaro M."/>
            <person name="Sun H."/>
            <person name="Tritt A."/>
            <person name="Yoshinaga Y."/>
            <person name="Zwiers L.-H."/>
            <person name="Turgeon B."/>
            <person name="Goodwin S."/>
            <person name="Spatafora J."/>
            <person name="Crous P."/>
            <person name="Grigoriev I."/>
        </authorList>
    </citation>
    <scope>NUCLEOTIDE SEQUENCE</scope>
    <source>
        <strain evidence="1">CBS 109.77</strain>
    </source>
</reference>
<evidence type="ECO:0000313" key="1">
    <source>
        <dbReference type="EMBL" id="KAF2787674.1"/>
    </source>
</evidence>
<accession>A0A6A6WUU7</accession>
<sequence>MTLPTLPLEIRQQIAACVETVHRPSLCAFSLTSKACHAASTFLIYRQINITVHNREGLRRDADRLLEAFTLMDSTHHVQRIIIKGALRLEAKKSNSDGQKLWWIDHGLEEILEDEEPIYYSDRHVVYDEPVIEKFSEEDMAWAPVVSLLQVIPHLKDLIYDCQSQFPPSVLKILHEQHPQCRLHHLTFRFRTLLWGVPYPYEMELATSPSLYRVKVACAWRDTDGDDDFNLEAMMELAAGLAPNLREVIVLGLSPMLANRYMRSRDSWQSLPGYTSKSVGSLTSLSLKGISDLRSPTLLQSWARHTDFSCLHHLTLGGCYEAKTSGLTGETMKWVSQNQSFSQLRTLSVYLNRDDMYHERPHYSENAVSFFQNFESLEELSVTGPIDSFIVDAIVSRHGQTLKKLSLHPFEETFHNTVNARVQREIPMEFTKDRLLQIQAECPVLEELTIPVKRNKSSASETEIYRCFAKMESLKFLFLILDCSNWRVTHDSTYNPQFNEEDQKLVDPYSPYLKRGILKETYINCAVDEALARSIWEIISKNKTGKQLDRLKLWTTGGKEYGTGGSSSWVTDLLDSLSRSWLIERVPRDDQEDITVRELGQREREARDARVRRRRETEPQKVFREVWPCKEGSESWQDDWSSFPLPI</sequence>
<dbReference type="EMBL" id="MU002292">
    <property type="protein sequence ID" value="KAF2787674.1"/>
    <property type="molecule type" value="Genomic_DNA"/>
</dbReference>
<keyword evidence="2" id="KW-1185">Reference proteome</keyword>
<evidence type="ECO:0000313" key="2">
    <source>
        <dbReference type="Proteomes" id="UP000799757"/>
    </source>
</evidence>
<dbReference type="AlphaFoldDB" id="A0A6A6WUU7"/>
<dbReference type="OrthoDB" id="3945550at2759"/>
<gene>
    <name evidence="1" type="ORF">K505DRAFT_316278</name>
</gene>
<dbReference type="InterPro" id="IPR032675">
    <property type="entry name" value="LRR_dom_sf"/>
</dbReference>